<evidence type="ECO:0000313" key="3">
    <source>
        <dbReference type="Proteomes" id="UP000192266"/>
    </source>
</evidence>
<name>A0A1W1W492_9BACT</name>
<dbReference type="EMBL" id="FWWW01000100">
    <property type="protein sequence ID" value="SMC00333.1"/>
    <property type="molecule type" value="Genomic_DNA"/>
</dbReference>
<evidence type="ECO:0000256" key="1">
    <source>
        <dbReference type="SAM" id="Phobius"/>
    </source>
</evidence>
<keyword evidence="3" id="KW-1185">Reference proteome</keyword>
<keyword evidence="1" id="KW-1133">Transmembrane helix</keyword>
<sequence length="77" mass="8850">MDLSKLYRPSALNSYQFIAITGLIMSVGAHLILHFFAPQHRPAGFNWLYVCWTVLYIIGSLLNLFGKPDEGHHHHHH</sequence>
<evidence type="ECO:0000313" key="2">
    <source>
        <dbReference type="EMBL" id="SMC00333.1"/>
    </source>
</evidence>
<dbReference type="RefSeq" id="WP_084447704.1">
    <property type="nucleotide sequence ID" value="NZ_FWWW01000100.1"/>
</dbReference>
<gene>
    <name evidence="2" type="ORF">SAMN00120144_1947</name>
</gene>
<keyword evidence="1" id="KW-0812">Transmembrane</keyword>
<dbReference type="OrthoDB" id="886697at2"/>
<dbReference type="Proteomes" id="UP000192266">
    <property type="component" value="Unassembled WGS sequence"/>
</dbReference>
<feature type="transmembrane region" description="Helical" evidence="1">
    <location>
        <begin position="12"/>
        <end position="35"/>
    </location>
</feature>
<organism evidence="2 3">
    <name type="scientific">Hymenobacter roseosalivarius DSM 11622</name>
    <dbReference type="NCBI Taxonomy" id="645990"/>
    <lineage>
        <taxon>Bacteria</taxon>
        <taxon>Pseudomonadati</taxon>
        <taxon>Bacteroidota</taxon>
        <taxon>Cytophagia</taxon>
        <taxon>Cytophagales</taxon>
        <taxon>Hymenobacteraceae</taxon>
        <taxon>Hymenobacter</taxon>
    </lineage>
</organism>
<feature type="transmembrane region" description="Helical" evidence="1">
    <location>
        <begin position="47"/>
        <end position="65"/>
    </location>
</feature>
<keyword evidence="1" id="KW-0472">Membrane</keyword>
<dbReference type="STRING" id="645990.SAMN00120144_1947"/>
<dbReference type="AlphaFoldDB" id="A0A1W1W492"/>
<reference evidence="2 3" key="1">
    <citation type="submission" date="2017-04" db="EMBL/GenBank/DDBJ databases">
        <authorList>
            <person name="Afonso C.L."/>
            <person name="Miller P.J."/>
            <person name="Scott M.A."/>
            <person name="Spackman E."/>
            <person name="Goraichik I."/>
            <person name="Dimitrov K.M."/>
            <person name="Suarez D.L."/>
            <person name="Swayne D.E."/>
        </authorList>
    </citation>
    <scope>NUCLEOTIDE SEQUENCE [LARGE SCALE GENOMIC DNA]</scope>
    <source>
        <strain evidence="2 3">DSM 11622</strain>
    </source>
</reference>
<accession>A0A1W1W492</accession>
<proteinExistence type="predicted"/>
<protein>
    <submittedName>
        <fullName evidence="2">Uncharacterized protein</fullName>
    </submittedName>
</protein>